<sequence length="250" mass="26627">MTDTHHPHHDHPDRPDRPDRPDDQRPDPSPAGYTGHVTAGGPPAVRELPALTIRKLEVGGFGNNAYLLTCRATGEQLLVDAAAEPDRLRSLVTSDSGGLATIVTTHSHHDHVGALADLVDATGARTVAGADDADALPVPVDVRVGHGDTISVGDVELDVIHLRGHTPGSIALAYPDPDGHTHLFTGDSLFPGGVGNTKNPGQSFASLIEDVTTRVFDVYDDDTWFYPGHGDDSTLGAERPHLPEWRARGW</sequence>
<evidence type="ECO:0000256" key="1">
    <source>
        <dbReference type="SAM" id="MobiDB-lite"/>
    </source>
</evidence>
<feature type="region of interest" description="Disordered" evidence="1">
    <location>
        <begin position="1"/>
        <end position="44"/>
    </location>
</feature>
<dbReference type="PANTHER" id="PTHR46233">
    <property type="entry name" value="HYDROXYACYLGLUTATHIONE HYDROLASE GLOC"/>
    <property type="match status" value="1"/>
</dbReference>
<reference evidence="4" key="1">
    <citation type="journal article" date="2019" name="Int. J. Syst. Evol. Microbiol.">
        <title>The Global Catalogue of Microorganisms (GCM) 10K type strain sequencing project: providing services to taxonomists for standard genome sequencing and annotation.</title>
        <authorList>
            <consortium name="The Broad Institute Genomics Platform"/>
            <consortium name="The Broad Institute Genome Sequencing Center for Infectious Disease"/>
            <person name="Wu L."/>
            <person name="Ma J."/>
        </authorList>
    </citation>
    <scope>NUCLEOTIDE SEQUENCE [LARGE SCALE GENOMIC DNA]</scope>
    <source>
        <strain evidence="4">JCM 14283</strain>
    </source>
</reference>
<evidence type="ECO:0000313" key="4">
    <source>
        <dbReference type="Proteomes" id="UP001501285"/>
    </source>
</evidence>
<proteinExistence type="predicted"/>
<protein>
    <submittedName>
        <fullName evidence="3">MBL fold metallo-hydrolase</fullName>
    </submittedName>
</protein>
<accession>A0ABP5FCI0</accession>
<comment type="caution">
    <text evidence="3">The sequence shown here is derived from an EMBL/GenBank/DDBJ whole genome shotgun (WGS) entry which is preliminary data.</text>
</comment>
<evidence type="ECO:0000259" key="2">
    <source>
        <dbReference type="SMART" id="SM00849"/>
    </source>
</evidence>
<evidence type="ECO:0000313" key="3">
    <source>
        <dbReference type="EMBL" id="GAA2023000.1"/>
    </source>
</evidence>
<dbReference type="PANTHER" id="PTHR46233:SF1">
    <property type="entry name" value="CONSERVED PROTEIN"/>
    <property type="match status" value="1"/>
</dbReference>
<organism evidence="3 4">
    <name type="scientific">Terrabacter terrae</name>
    <dbReference type="NCBI Taxonomy" id="318434"/>
    <lineage>
        <taxon>Bacteria</taxon>
        <taxon>Bacillati</taxon>
        <taxon>Actinomycetota</taxon>
        <taxon>Actinomycetes</taxon>
        <taxon>Micrococcales</taxon>
        <taxon>Intrasporangiaceae</taxon>
        <taxon>Terrabacter</taxon>
    </lineage>
</organism>
<dbReference type="EMBL" id="BAAANB010000002">
    <property type="protein sequence ID" value="GAA2023000.1"/>
    <property type="molecule type" value="Genomic_DNA"/>
</dbReference>
<feature type="compositionally biased region" description="Basic and acidic residues" evidence="1">
    <location>
        <begin position="10"/>
        <end position="26"/>
    </location>
</feature>
<name>A0ABP5FCI0_9MICO</name>
<dbReference type="InterPro" id="IPR051453">
    <property type="entry name" value="MBL_Glyoxalase_II"/>
</dbReference>
<dbReference type="SUPFAM" id="SSF56281">
    <property type="entry name" value="Metallo-hydrolase/oxidoreductase"/>
    <property type="match status" value="1"/>
</dbReference>
<dbReference type="SMART" id="SM00849">
    <property type="entry name" value="Lactamase_B"/>
    <property type="match status" value="1"/>
</dbReference>
<dbReference type="Gene3D" id="3.60.15.10">
    <property type="entry name" value="Ribonuclease Z/Hydroxyacylglutathione hydrolase-like"/>
    <property type="match status" value="1"/>
</dbReference>
<dbReference type="Pfam" id="PF00753">
    <property type="entry name" value="Lactamase_B"/>
    <property type="match status" value="1"/>
</dbReference>
<dbReference type="Proteomes" id="UP001501285">
    <property type="component" value="Unassembled WGS sequence"/>
</dbReference>
<feature type="domain" description="Metallo-beta-lactamase" evidence="2">
    <location>
        <begin position="62"/>
        <end position="229"/>
    </location>
</feature>
<dbReference type="InterPro" id="IPR036866">
    <property type="entry name" value="RibonucZ/Hydroxyglut_hydro"/>
</dbReference>
<dbReference type="InterPro" id="IPR001279">
    <property type="entry name" value="Metallo-B-lactamas"/>
</dbReference>
<dbReference type="CDD" id="cd06262">
    <property type="entry name" value="metallo-hydrolase-like_MBL-fold"/>
    <property type="match status" value="1"/>
</dbReference>
<gene>
    <name evidence="3" type="ORF">GCM10009740_10180</name>
</gene>
<keyword evidence="4" id="KW-1185">Reference proteome</keyword>